<keyword evidence="1" id="KW-0040">ANK repeat</keyword>
<evidence type="ECO:0000313" key="2">
    <source>
        <dbReference type="EMBL" id="KAG5648948.1"/>
    </source>
</evidence>
<dbReference type="Gene3D" id="1.25.40.20">
    <property type="entry name" value="Ankyrin repeat-containing domain"/>
    <property type="match status" value="1"/>
</dbReference>
<name>A0A9P7GI17_9AGAR</name>
<protein>
    <recommendedName>
        <fullName evidence="4">Ankyrin</fullName>
    </recommendedName>
</protein>
<evidence type="ECO:0008006" key="4">
    <source>
        <dbReference type="Google" id="ProtNLM"/>
    </source>
</evidence>
<dbReference type="SUPFAM" id="SSF48403">
    <property type="entry name" value="Ankyrin repeat"/>
    <property type="match status" value="1"/>
</dbReference>
<organism evidence="2 3">
    <name type="scientific">Asterophora parasitica</name>
    <dbReference type="NCBI Taxonomy" id="117018"/>
    <lineage>
        <taxon>Eukaryota</taxon>
        <taxon>Fungi</taxon>
        <taxon>Dikarya</taxon>
        <taxon>Basidiomycota</taxon>
        <taxon>Agaricomycotina</taxon>
        <taxon>Agaricomycetes</taxon>
        <taxon>Agaricomycetidae</taxon>
        <taxon>Agaricales</taxon>
        <taxon>Tricholomatineae</taxon>
        <taxon>Lyophyllaceae</taxon>
        <taxon>Asterophora</taxon>
    </lineage>
</organism>
<reference evidence="2" key="2">
    <citation type="submission" date="2021-10" db="EMBL/GenBank/DDBJ databases">
        <title>Phylogenomics reveals ancestral predisposition of the termite-cultivated fungus Termitomyces towards a domesticated lifestyle.</title>
        <authorList>
            <person name="Auxier B."/>
            <person name="Grum-Grzhimaylo A."/>
            <person name="Cardenas M.E."/>
            <person name="Lodge J.D."/>
            <person name="Laessoe T."/>
            <person name="Pedersen O."/>
            <person name="Smith M.E."/>
            <person name="Kuyper T.W."/>
            <person name="Franco-Molano E.A."/>
            <person name="Baroni T.J."/>
            <person name="Aanen D.K."/>
        </authorList>
    </citation>
    <scope>NUCLEOTIDE SEQUENCE</scope>
    <source>
        <strain evidence="2">AP01</strain>
        <tissue evidence="2">Mycelium</tissue>
    </source>
</reference>
<dbReference type="InterPro" id="IPR002110">
    <property type="entry name" value="Ankyrin_rpt"/>
</dbReference>
<dbReference type="InterPro" id="IPR036770">
    <property type="entry name" value="Ankyrin_rpt-contain_sf"/>
</dbReference>
<comment type="caution">
    <text evidence="2">The sequence shown here is derived from an EMBL/GenBank/DDBJ whole genome shotgun (WGS) entry which is preliminary data.</text>
</comment>
<dbReference type="PROSITE" id="PS50297">
    <property type="entry name" value="ANK_REP_REGION"/>
    <property type="match status" value="1"/>
</dbReference>
<accession>A0A9P7GI17</accession>
<reference evidence="2" key="1">
    <citation type="submission" date="2020-07" db="EMBL/GenBank/DDBJ databases">
        <authorList>
            <person name="Nieuwenhuis M."/>
            <person name="Van De Peppel L.J.J."/>
        </authorList>
    </citation>
    <scope>NUCLEOTIDE SEQUENCE</scope>
    <source>
        <strain evidence="2">AP01</strain>
        <tissue evidence="2">Mycelium</tissue>
    </source>
</reference>
<dbReference type="EMBL" id="JABCKV010000001">
    <property type="protein sequence ID" value="KAG5648948.1"/>
    <property type="molecule type" value="Genomic_DNA"/>
</dbReference>
<evidence type="ECO:0000313" key="3">
    <source>
        <dbReference type="Proteomes" id="UP000775547"/>
    </source>
</evidence>
<sequence length="154" mass="17338">MAEKDATERLRRAVKENNLFLVKRLIQRTDIRNPDPAPRRYTSLAWAAVLGHEETFEYLLAAGHDDDELSKDSENNTILMLLADHTSSSNLYSSQNSSDDVSGATLRMARMYYDHYPEILDWANAQGKTALHIAAVKGDEELVRVCVILRGFAA</sequence>
<dbReference type="Proteomes" id="UP000775547">
    <property type="component" value="Unassembled WGS sequence"/>
</dbReference>
<evidence type="ECO:0000256" key="1">
    <source>
        <dbReference type="PROSITE-ProRule" id="PRU00023"/>
    </source>
</evidence>
<gene>
    <name evidence="2" type="ORF">DXG03_000297</name>
</gene>
<dbReference type="AlphaFoldDB" id="A0A9P7GI17"/>
<dbReference type="PROSITE" id="PS50088">
    <property type="entry name" value="ANK_REPEAT"/>
    <property type="match status" value="1"/>
</dbReference>
<keyword evidence="3" id="KW-1185">Reference proteome</keyword>
<dbReference type="Pfam" id="PF00023">
    <property type="entry name" value="Ank"/>
    <property type="match status" value="1"/>
</dbReference>
<dbReference type="OrthoDB" id="341259at2759"/>
<feature type="repeat" description="ANK" evidence="1">
    <location>
        <begin position="126"/>
        <end position="145"/>
    </location>
</feature>
<proteinExistence type="predicted"/>
<dbReference type="Pfam" id="PF12796">
    <property type="entry name" value="Ank_2"/>
    <property type="match status" value="1"/>
</dbReference>